<comment type="caution">
    <text evidence="2">The sequence shown here is derived from an EMBL/GenBank/DDBJ whole genome shotgun (WGS) entry which is preliminary data.</text>
</comment>
<protein>
    <recommendedName>
        <fullName evidence="1">Piwi domain-containing protein</fullName>
    </recommendedName>
</protein>
<organism evidence="2 3">
    <name type="scientific">Rotaria sordida</name>
    <dbReference type="NCBI Taxonomy" id="392033"/>
    <lineage>
        <taxon>Eukaryota</taxon>
        <taxon>Metazoa</taxon>
        <taxon>Spiralia</taxon>
        <taxon>Gnathifera</taxon>
        <taxon>Rotifera</taxon>
        <taxon>Eurotatoria</taxon>
        <taxon>Bdelloidea</taxon>
        <taxon>Philodinida</taxon>
        <taxon>Philodinidae</taxon>
        <taxon>Rotaria</taxon>
    </lineage>
</organism>
<feature type="non-terminal residue" evidence="2">
    <location>
        <position position="1"/>
    </location>
</feature>
<dbReference type="InterPro" id="IPR003165">
    <property type="entry name" value="Piwi"/>
</dbReference>
<dbReference type="InterPro" id="IPR036397">
    <property type="entry name" value="RNaseH_sf"/>
</dbReference>
<feature type="domain" description="Piwi" evidence="1">
    <location>
        <begin position="1"/>
        <end position="54"/>
    </location>
</feature>
<dbReference type="EMBL" id="CAJOAX010036673">
    <property type="protein sequence ID" value="CAF4266504.1"/>
    <property type="molecule type" value="Genomic_DNA"/>
</dbReference>
<proteinExistence type="predicted"/>
<evidence type="ECO:0000313" key="3">
    <source>
        <dbReference type="Proteomes" id="UP000663823"/>
    </source>
</evidence>
<dbReference type="PANTHER" id="PTHR22891">
    <property type="entry name" value="EUKARYOTIC TRANSLATION INITIATION FACTOR 2C"/>
    <property type="match status" value="1"/>
</dbReference>
<evidence type="ECO:0000259" key="1">
    <source>
        <dbReference type="PROSITE" id="PS50822"/>
    </source>
</evidence>
<dbReference type="Proteomes" id="UP000663823">
    <property type="component" value="Unassembled WGS sequence"/>
</dbReference>
<name>A0A820FQ14_9BILA</name>
<dbReference type="PROSITE" id="PS50822">
    <property type="entry name" value="PIWI"/>
    <property type="match status" value="1"/>
</dbReference>
<dbReference type="InterPro" id="IPR012337">
    <property type="entry name" value="RNaseH-like_sf"/>
</dbReference>
<dbReference type="AlphaFoldDB" id="A0A820FQ14"/>
<dbReference type="GO" id="GO:0003676">
    <property type="term" value="F:nucleic acid binding"/>
    <property type="evidence" value="ECO:0007669"/>
    <property type="project" value="InterPro"/>
</dbReference>
<dbReference type="SUPFAM" id="SSF53098">
    <property type="entry name" value="Ribonuclease H-like"/>
    <property type="match status" value="1"/>
</dbReference>
<dbReference type="Gene3D" id="3.30.420.10">
    <property type="entry name" value="Ribonuclease H-like superfamily/Ribonuclease H"/>
    <property type="match status" value="1"/>
</dbReference>
<reference evidence="2" key="1">
    <citation type="submission" date="2021-02" db="EMBL/GenBank/DDBJ databases">
        <authorList>
            <person name="Nowell W R."/>
        </authorList>
    </citation>
    <scope>NUCLEOTIDE SEQUENCE</scope>
</reference>
<accession>A0A820FQ14</accession>
<sequence>MGTSRPALYHVLHDENGFSSNDIQQLTYWLCHTDVRCSKSVSIPAPVHYAHLAAYASSAYEFDHSEDENLE</sequence>
<evidence type="ECO:0000313" key="2">
    <source>
        <dbReference type="EMBL" id="CAF4266504.1"/>
    </source>
</evidence>
<dbReference type="Pfam" id="PF02171">
    <property type="entry name" value="Piwi"/>
    <property type="match status" value="1"/>
</dbReference>
<gene>
    <name evidence="2" type="ORF">OTI717_LOCUS40946</name>
</gene>